<dbReference type="InterPro" id="IPR052292">
    <property type="entry name" value="Glucose_repression_reg"/>
</dbReference>
<keyword evidence="2" id="KW-1185">Reference proteome</keyword>
<dbReference type="PANTHER" id="PTHR28051">
    <property type="entry name" value="PROTEIN MTL1-RELATED"/>
    <property type="match status" value="1"/>
</dbReference>
<gene>
    <name evidence="1" type="ORF">KLDO_g95</name>
</gene>
<evidence type="ECO:0000313" key="2">
    <source>
        <dbReference type="Proteomes" id="UP000031516"/>
    </source>
</evidence>
<reference evidence="1 2" key="1">
    <citation type="submission" date="2014-03" db="EMBL/GenBank/DDBJ databases">
        <title>The genome of Kluyveromyces dobzhanskii.</title>
        <authorList>
            <person name="Nystedt B."/>
            <person name="Astrom S."/>
        </authorList>
    </citation>
    <scope>NUCLEOTIDE SEQUENCE [LARGE SCALE GENOMIC DNA]</scope>
    <source>
        <strain evidence="1 2">CBS 2104</strain>
    </source>
</reference>
<name>A0A0A8L0Y9_9SACH</name>
<accession>A0A0A8L0Y9</accession>
<dbReference type="AlphaFoldDB" id="A0A0A8L0Y9"/>
<organism evidence="1 2">
    <name type="scientific">Kluyveromyces dobzhanskii CBS 2104</name>
    <dbReference type="NCBI Taxonomy" id="1427455"/>
    <lineage>
        <taxon>Eukaryota</taxon>
        <taxon>Fungi</taxon>
        <taxon>Dikarya</taxon>
        <taxon>Ascomycota</taxon>
        <taxon>Saccharomycotina</taxon>
        <taxon>Saccharomycetes</taxon>
        <taxon>Saccharomycetales</taxon>
        <taxon>Saccharomycetaceae</taxon>
        <taxon>Kluyveromyces</taxon>
    </lineage>
</organism>
<protein>
    <submittedName>
        <fullName evidence="1">WGS project CCBQ000000000 data, contig 00107</fullName>
    </submittedName>
</protein>
<evidence type="ECO:0000313" key="1">
    <source>
        <dbReference type="EMBL" id="CDO91762.1"/>
    </source>
</evidence>
<comment type="caution">
    <text evidence="1">The sequence shown here is derived from an EMBL/GenBank/DDBJ whole genome shotgun (WGS) entry which is preliminary data.</text>
</comment>
<dbReference type="EMBL" id="CCBQ010000004">
    <property type="protein sequence ID" value="CDO91762.1"/>
    <property type="molecule type" value="Genomic_DNA"/>
</dbReference>
<dbReference type="Proteomes" id="UP000031516">
    <property type="component" value="Unassembled WGS sequence"/>
</dbReference>
<dbReference type="GO" id="GO:0042149">
    <property type="term" value="P:cellular response to glucose starvation"/>
    <property type="evidence" value="ECO:0007669"/>
    <property type="project" value="TreeGrafter"/>
</dbReference>
<proteinExistence type="predicted"/>
<sequence length="262" mass="30143">MISNSLDDTIIIRKNLLLLDNVTNLNKPAIDYFHHNFNETYAICETWKVLLKVGKHKVLRLPSCSQEDESDYNYYLKRLHHCLWRRWSMENFQLNGSENKYDPLRINWNKENDMTVLYGPQLSDDCVAATQLVAKNKSLVESLFPAMDMDSDLDSYSQSYNNFSSSPTNSDASSIFETNKPILVKRVSSGLGTSAPHHSNSKNIRFDDSVRTREIDHSGAVYDGTSAINDKWANEMIMRQDCFILNVQDSDEENDGDYEMEL</sequence>
<dbReference type="GO" id="GO:0005773">
    <property type="term" value="C:vacuole"/>
    <property type="evidence" value="ECO:0007669"/>
    <property type="project" value="GOC"/>
</dbReference>
<dbReference type="OrthoDB" id="5563539at2759"/>
<dbReference type="GO" id="GO:0007039">
    <property type="term" value="P:protein catabolic process in the vacuole"/>
    <property type="evidence" value="ECO:0007669"/>
    <property type="project" value="TreeGrafter"/>
</dbReference>
<dbReference type="PANTHER" id="PTHR28051:SF1">
    <property type="entry name" value="PROTEIN MTL1-RELATED"/>
    <property type="match status" value="1"/>
</dbReference>